<dbReference type="SMART" id="SM00198">
    <property type="entry name" value="SCP"/>
    <property type="match status" value="1"/>
</dbReference>
<accession>A0A2P5C2A6</accession>
<dbReference type="InterPro" id="IPR014044">
    <property type="entry name" value="CAP_dom"/>
</dbReference>
<dbReference type="FunFam" id="3.40.33.10:FF:000006">
    <property type="entry name" value="Putative pathogenesis-related protein 1"/>
    <property type="match status" value="1"/>
</dbReference>
<dbReference type="STRING" id="3476.A0A2P5C2A6"/>
<dbReference type="GO" id="GO:0098542">
    <property type="term" value="P:defense response to other organism"/>
    <property type="evidence" value="ECO:0007669"/>
    <property type="project" value="UniProtKB-ARBA"/>
</dbReference>
<dbReference type="InterPro" id="IPR035940">
    <property type="entry name" value="CAP_sf"/>
</dbReference>
<dbReference type="PROSITE" id="PS01009">
    <property type="entry name" value="CRISP_1"/>
    <property type="match status" value="1"/>
</dbReference>
<proteinExistence type="inferred from homology"/>
<reference evidence="8" key="1">
    <citation type="submission" date="2016-06" db="EMBL/GenBank/DDBJ databases">
        <title>Parallel loss of symbiosis genes in relatives of nitrogen-fixing non-legume Parasponia.</title>
        <authorList>
            <person name="Van Velzen R."/>
            <person name="Holmer R."/>
            <person name="Bu F."/>
            <person name="Rutten L."/>
            <person name="Van Zeijl A."/>
            <person name="Liu W."/>
            <person name="Santuari L."/>
            <person name="Cao Q."/>
            <person name="Sharma T."/>
            <person name="Shen D."/>
            <person name="Roswanjaya Y."/>
            <person name="Wardhani T."/>
            <person name="Kalhor M.S."/>
            <person name="Jansen J."/>
            <person name="Van den Hoogen J."/>
            <person name="Gungor B."/>
            <person name="Hartog M."/>
            <person name="Hontelez J."/>
            <person name="Verver J."/>
            <person name="Yang W.-C."/>
            <person name="Schijlen E."/>
            <person name="Repin R."/>
            <person name="Schilthuizen M."/>
            <person name="Schranz E."/>
            <person name="Heidstra R."/>
            <person name="Miyata K."/>
            <person name="Fedorova E."/>
            <person name="Kohlen W."/>
            <person name="Bisseling T."/>
            <person name="Smit S."/>
            <person name="Geurts R."/>
        </authorList>
    </citation>
    <scope>NUCLEOTIDE SEQUENCE [LARGE SCALE GENOMIC DNA]</scope>
    <source>
        <strain evidence="8">cv. WU1-14</strain>
    </source>
</reference>
<dbReference type="OrthoDB" id="337038at2759"/>
<protein>
    <submittedName>
        <fullName evidence="7">Cysteine-rich secretory protein, allergen V5/Tpx-1-related</fullName>
    </submittedName>
</protein>
<evidence type="ECO:0000256" key="4">
    <source>
        <dbReference type="ARBA" id="ARBA00023157"/>
    </source>
</evidence>
<evidence type="ECO:0000313" key="7">
    <source>
        <dbReference type="EMBL" id="PON55145.1"/>
    </source>
</evidence>
<dbReference type="Gene3D" id="3.40.33.10">
    <property type="entry name" value="CAP"/>
    <property type="match status" value="1"/>
</dbReference>
<keyword evidence="2 5" id="KW-0732">Signal</keyword>
<dbReference type="CDD" id="cd05381">
    <property type="entry name" value="CAP_PR-1"/>
    <property type="match status" value="1"/>
</dbReference>
<evidence type="ECO:0000256" key="3">
    <source>
        <dbReference type="ARBA" id="ARBA00022821"/>
    </source>
</evidence>
<dbReference type="GO" id="GO:0005576">
    <property type="term" value="C:extracellular region"/>
    <property type="evidence" value="ECO:0007669"/>
    <property type="project" value="InterPro"/>
</dbReference>
<dbReference type="PROSITE" id="PS01010">
    <property type="entry name" value="CRISP_2"/>
    <property type="match status" value="1"/>
</dbReference>
<dbReference type="EMBL" id="JXTB01000186">
    <property type="protein sequence ID" value="PON55145.1"/>
    <property type="molecule type" value="Genomic_DNA"/>
</dbReference>
<organism evidence="7 8">
    <name type="scientific">Parasponia andersonii</name>
    <name type="common">Sponia andersonii</name>
    <dbReference type="NCBI Taxonomy" id="3476"/>
    <lineage>
        <taxon>Eukaryota</taxon>
        <taxon>Viridiplantae</taxon>
        <taxon>Streptophyta</taxon>
        <taxon>Embryophyta</taxon>
        <taxon>Tracheophyta</taxon>
        <taxon>Spermatophyta</taxon>
        <taxon>Magnoliopsida</taxon>
        <taxon>eudicotyledons</taxon>
        <taxon>Gunneridae</taxon>
        <taxon>Pentapetalae</taxon>
        <taxon>rosids</taxon>
        <taxon>fabids</taxon>
        <taxon>Rosales</taxon>
        <taxon>Cannabaceae</taxon>
        <taxon>Parasponia</taxon>
    </lineage>
</organism>
<evidence type="ECO:0000313" key="8">
    <source>
        <dbReference type="Proteomes" id="UP000237105"/>
    </source>
</evidence>
<evidence type="ECO:0000256" key="2">
    <source>
        <dbReference type="ARBA" id="ARBA00022729"/>
    </source>
</evidence>
<sequence length="169" mass="18862">MRSGQCRFSLVVVLLFTCIVGLAISQTSSAQDAPQDYLNAHNSARAEVGIGELTWDDRLVSYAEHYANQHIDDCELVHSEGPYGENLAWSSAEDVPGIEAVKYWVDEKIDYDYKSNSCAGGKVCGHYTQVVWRNSVRLGCAMVRCNNNKGTFITCNYDPPGNYYGERPY</sequence>
<evidence type="ECO:0000256" key="5">
    <source>
        <dbReference type="SAM" id="SignalP"/>
    </source>
</evidence>
<feature type="signal peptide" evidence="5">
    <location>
        <begin position="1"/>
        <end position="25"/>
    </location>
</feature>
<evidence type="ECO:0000256" key="1">
    <source>
        <dbReference type="ARBA" id="ARBA00009923"/>
    </source>
</evidence>
<dbReference type="InterPro" id="IPR018244">
    <property type="entry name" value="Allrgn_V5/Tpx1_CS"/>
</dbReference>
<name>A0A2P5C2A6_PARAD</name>
<evidence type="ECO:0000259" key="6">
    <source>
        <dbReference type="SMART" id="SM00198"/>
    </source>
</evidence>
<dbReference type="InterPro" id="IPR001283">
    <property type="entry name" value="CRISP-related"/>
</dbReference>
<keyword evidence="8" id="KW-1185">Reference proteome</keyword>
<keyword evidence="4" id="KW-1015">Disulfide bond</keyword>
<dbReference type="PANTHER" id="PTHR10334">
    <property type="entry name" value="CYSTEINE-RICH SECRETORY PROTEIN-RELATED"/>
    <property type="match status" value="1"/>
</dbReference>
<dbReference type="AlphaFoldDB" id="A0A2P5C2A6"/>
<gene>
    <name evidence="7" type="ORF">PanWU01x14_190730</name>
</gene>
<dbReference type="SUPFAM" id="SSF55797">
    <property type="entry name" value="PR-1-like"/>
    <property type="match status" value="1"/>
</dbReference>
<comment type="caution">
    <text evidence="7">The sequence shown here is derived from an EMBL/GenBank/DDBJ whole genome shotgun (WGS) entry which is preliminary data.</text>
</comment>
<keyword evidence="3" id="KW-0611">Plant defense</keyword>
<dbReference type="Pfam" id="PF00188">
    <property type="entry name" value="CAP"/>
    <property type="match status" value="1"/>
</dbReference>
<feature type="domain" description="SCP" evidence="6">
    <location>
        <begin position="32"/>
        <end position="165"/>
    </location>
</feature>
<comment type="similarity">
    <text evidence="1">Belongs to the CRISP family.</text>
</comment>
<dbReference type="PRINTS" id="PR00837">
    <property type="entry name" value="V5TPXLIKE"/>
</dbReference>
<dbReference type="Proteomes" id="UP000237105">
    <property type="component" value="Unassembled WGS sequence"/>
</dbReference>
<feature type="chain" id="PRO_5015158907" evidence="5">
    <location>
        <begin position="26"/>
        <end position="169"/>
    </location>
</feature>